<protein>
    <submittedName>
        <fullName evidence="5">Flowering locus K domain</fullName>
    </submittedName>
</protein>
<dbReference type="InterPro" id="IPR004088">
    <property type="entry name" value="KH_dom_type_1"/>
</dbReference>
<keyword evidence="1" id="KW-0677">Repeat</keyword>
<dbReference type="Proteomes" id="UP000797356">
    <property type="component" value="Chromosome 6"/>
</dbReference>
<feature type="domain" description="K Homology" evidence="4">
    <location>
        <begin position="53"/>
        <end position="134"/>
    </location>
</feature>
<gene>
    <name evidence="5" type="ORF">COCNU_06G012790</name>
</gene>
<feature type="region of interest" description="Disordered" evidence="3">
    <location>
        <begin position="266"/>
        <end position="290"/>
    </location>
</feature>
<dbReference type="CDD" id="cd22460">
    <property type="entry name" value="KH-I_PEPPER_rpt2_like"/>
    <property type="match status" value="1"/>
</dbReference>
<dbReference type="EMBL" id="CM017877">
    <property type="protein sequence ID" value="KAG1347450.1"/>
    <property type="molecule type" value="Genomic_DNA"/>
</dbReference>
<feature type="domain" description="K Homology" evidence="4">
    <location>
        <begin position="153"/>
        <end position="242"/>
    </location>
</feature>
<dbReference type="GO" id="GO:0003723">
    <property type="term" value="F:RNA binding"/>
    <property type="evidence" value="ECO:0007669"/>
    <property type="project" value="UniProtKB-UniRule"/>
</dbReference>
<name>A0A8K0ICM8_COCNU</name>
<dbReference type="PANTHER" id="PTHR10288">
    <property type="entry name" value="KH DOMAIN CONTAINING RNA BINDING PROTEIN"/>
    <property type="match status" value="1"/>
</dbReference>
<keyword evidence="2" id="KW-0694">RNA-binding</keyword>
<dbReference type="CDD" id="cd22461">
    <property type="entry name" value="KH-I_PEPPER_like_rpt3"/>
    <property type="match status" value="1"/>
</dbReference>
<sequence length="470" mass="50846">MHLSSPYIMDEHEENLAEQDIAGAAGNSDNEKQGHVDNLGAEISEKRWPGWPGENVFRILVPAHKVGGIIGRKGEYIKRMCEESRARIKILDGPPGLPERAIWMHASLPVMISAKEEPDAPISPAMDGLLRVHKYIIDYTDRKSAQALPGTGNMVPTRLLVAASQAGSLIGKQGATIKSIQEATKSVVRILDMLDVIFCPHILGISAENVPPVALQDDRVVEIQGEHVGVHKAVELIATHLRKFLVDRSVLPLFEMQMSMPNVHMEQNKPPPQPWVHPQSVPQNPGGPGYGGNPQFMPPHLPDNFYPPPGLPPFERQPHHGISTYGQDAPFVHSTPNQQSMISQVTDSMHIPLSYADAVIGTGGASISYIRRASGATVTIQESWEFPGQMTVEIIGSATQVQTARQLIQNFMAEAGAPSSAPAHNTSVPVNQGYGSYPSHGPMYGSPPVNSGHASYNSGAYDSTYGTSYG</sequence>
<evidence type="ECO:0000259" key="4">
    <source>
        <dbReference type="SMART" id="SM00322"/>
    </source>
</evidence>
<dbReference type="CDD" id="cd22459">
    <property type="entry name" value="KH-I_PEPPER_rpt1_like"/>
    <property type="match status" value="1"/>
</dbReference>
<reference evidence="5" key="2">
    <citation type="submission" date="2019-07" db="EMBL/GenBank/DDBJ databases">
        <authorList>
            <person name="Yang Y."/>
            <person name="Bocs S."/>
            <person name="Baudouin L."/>
        </authorList>
    </citation>
    <scope>NUCLEOTIDE SEQUENCE</scope>
    <source>
        <tissue evidence="5">Spear leaf of Hainan Tall coconut</tissue>
    </source>
</reference>
<dbReference type="InterPro" id="IPR004087">
    <property type="entry name" value="KH_dom"/>
</dbReference>
<evidence type="ECO:0000256" key="2">
    <source>
        <dbReference type="PROSITE-ProRule" id="PRU00117"/>
    </source>
</evidence>
<comment type="caution">
    <text evidence="5">The sequence shown here is derived from an EMBL/GenBank/DDBJ whole genome shotgun (WGS) entry which is preliminary data.</text>
</comment>
<dbReference type="Gene3D" id="3.30.1370.10">
    <property type="entry name" value="K Homology domain, type 1"/>
    <property type="match status" value="3"/>
</dbReference>
<dbReference type="AlphaFoldDB" id="A0A8K0ICM8"/>
<dbReference type="SUPFAM" id="SSF54791">
    <property type="entry name" value="Eukaryotic type KH-domain (KH-domain type I)"/>
    <property type="match status" value="3"/>
</dbReference>
<evidence type="ECO:0000256" key="3">
    <source>
        <dbReference type="SAM" id="MobiDB-lite"/>
    </source>
</evidence>
<dbReference type="SMART" id="SM00322">
    <property type="entry name" value="KH"/>
    <property type="match status" value="3"/>
</dbReference>
<evidence type="ECO:0000313" key="6">
    <source>
        <dbReference type="Proteomes" id="UP000797356"/>
    </source>
</evidence>
<dbReference type="PROSITE" id="PS50084">
    <property type="entry name" value="KH_TYPE_1"/>
    <property type="match status" value="3"/>
</dbReference>
<dbReference type="Pfam" id="PF00013">
    <property type="entry name" value="KH_1"/>
    <property type="match status" value="3"/>
</dbReference>
<evidence type="ECO:0000256" key="1">
    <source>
        <dbReference type="ARBA" id="ARBA00022737"/>
    </source>
</evidence>
<evidence type="ECO:0000313" key="5">
    <source>
        <dbReference type="EMBL" id="KAG1347450.1"/>
    </source>
</evidence>
<reference evidence="5" key="1">
    <citation type="journal article" date="2017" name="Gigascience">
        <title>The genome draft of coconut (Cocos nucifera).</title>
        <authorList>
            <person name="Xiao Y."/>
            <person name="Xu P."/>
            <person name="Fan H."/>
            <person name="Baudouin L."/>
            <person name="Xia W."/>
            <person name="Bocs S."/>
            <person name="Xu J."/>
            <person name="Li Q."/>
            <person name="Guo A."/>
            <person name="Zhou L."/>
            <person name="Li J."/>
            <person name="Wu Y."/>
            <person name="Ma Z."/>
            <person name="Armero A."/>
            <person name="Issali A.E."/>
            <person name="Liu N."/>
            <person name="Peng M."/>
            <person name="Yang Y."/>
        </authorList>
    </citation>
    <scope>NUCLEOTIDE SEQUENCE</scope>
    <source>
        <tissue evidence="5">Spear leaf of Hainan Tall coconut</tissue>
    </source>
</reference>
<accession>A0A8K0ICM8</accession>
<dbReference type="OrthoDB" id="442947at2759"/>
<keyword evidence="6" id="KW-1185">Reference proteome</keyword>
<organism evidence="5 6">
    <name type="scientific">Cocos nucifera</name>
    <name type="common">Coconut palm</name>
    <dbReference type="NCBI Taxonomy" id="13894"/>
    <lineage>
        <taxon>Eukaryota</taxon>
        <taxon>Viridiplantae</taxon>
        <taxon>Streptophyta</taxon>
        <taxon>Embryophyta</taxon>
        <taxon>Tracheophyta</taxon>
        <taxon>Spermatophyta</taxon>
        <taxon>Magnoliopsida</taxon>
        <taxon>Liliopsida</taxon>
        <taxon>Arecaceae</taxon>
        <taxon>Arecoideae</taxon>
        <taxon>Cocoseae</taxon>
        <taxon>Attaleinae</taxon>
        <taxon>Cocos</taxon>
    </lineage>
</organism>
<feature type="domain" description="K Homology" evidence="4">
    <location>
        <begin position="343"/>
        <end position="413"/>
    </location>
</feature>
<dbReference type="InterPro" id="IPR036612">
    <property type="entry name" value="KH_dom_type_1_sf"/>
</dbReference>
<proteinExistence type="predicted"/>